<evidence type="ECO:0000313" key="2">
    <source>
        <dbReference type="Proteomes" id="UP000010475"/>
    </source>
</evidence>
<dbReference type="HOGENOM" id="CLU_2232125_0_0_3"/>
<name>K9WPY8_9NOST</name>
<accession>K9WPY8</accession>
<dbReference type="EMBL" id="CP003642">
    <property type="protein sequence ID" value="AFZ22455.1"/>
    <property type="molecule type" value="Genomic_DNA"/>
</dbReference>
<dbReference type="OrthoDB" id="487561at2"/>
<sequence length="115" mass="13047">MPGEEAISDPFLIQLLEGYNLTEVVEIEKYMTEWDAATYSSVAQSILDHAARKNIDPLKYLRKAHNFNKKGAIRVPKTGYRGDSSAVYRKGNEYLIVRPDKYGSEKIVTYGVNDD</sequence>
<keyword evidence="2" id="KW-1185">Reference proteome</keyword>
<gene>
    <name evidence="1" type="ORF">Cylst_0073</name>
</gene>
<evidence type="ECO:0000313" key="1">
    <source>
        <dbReference type="EMBL" id="AFZ22455.1"/>
    </source>
</evidence>
<organism evidence="1 2">
    <name type="scientific">Cylindrospermum stagnale PCC 7417</name>
    <dbReference type="NCBI Taxonomy" id="56107"/>
    <lineage>
        <taxon>Bacteria</taxon>
        <taxon>Bacillati</taxon>
        <taxon>Cyanobacteriota</taxon>
        <taxon>Cyanophyceae</taxon>
        <taxon>Nostocales</taxon>
        <taxon>Nostocaceae</taxon>
        <taxon>Cylindrospermum</taxon>
    </lineage>
</organism>
<reference evidence="1 2" key="1">
    <citation type="submission" date="2012-06" db="EMBL/GenBank/DDBJ databases">
        <title>Finished chromosome of genome of Cylindrospermum stagnale PCC 7417.</title>
        <authorList>
            <consortium name="US DOE Joint Genome Institute"/>
            <person name="Gugger M."/>
            <person name="Coursin T."/>
            <person name="Rippka R."/>
            <person name="Tandeau De Marsac N."/>
            <person name="Huntemann M."/>
            <person name="Wei C.-L."/>
            <person name="Han J."/>
            <person name="Detter J.C."/>
            <person name="Han C."/>
            <person name="Tapia R."/>
            <person name="Chen A."/>
            <person name="Kyrpides N."/>
            <person name="Mavromatis K."/>
            <person name="Markowitz V."/>
            <person name="Szeto E."/>
            <person name="Ivanova N."/>
            <person name="Pagani I."/>
            <person name="Pati A."/>
            <person name="Goodwin L."/>
            <person name="Nordberg H.P."/>
            <person name="Cantor M.N."/>
            <person name="Hua S.X."/>
            <person name="Woyke T."/>
            <person name="Kerfeld C.A."/>
        </authorList>
    </citation>
    <scope>NUCLEOTIDE SEQUENCE [LARGE SCALE GENOMIC DNA]</scope>
    <source>
        <strain evidence="1 2">PCC 7417</strain>
    </source>
</reference>
<dbReference type="eggNOG" id="ENOG5033KQH">
    <property type="taxonomic scope" value="Bacteria"/>
</dbReference>
<proteinExistence type="predicted"/>
<protein>
    <submittedName>
        <fullName evidence="1">Uncharacterized protein</fullName>
    </submittedName>
</protein>
<dbReference type="Proteomes" id="UP000010475">
    <property type="component" value="Chromosome"/>
</dbReference>
<dbReference type="AlphaFoldDB" id="K9WPY8"/>
<dbReference type="PATRIC" id="fig|56107.3.peg.85"/>
<dbReference type="KEGG" id="csg:Cylst_0073"/>
<dbReference type="RefSeq" id="WP_015205714.1">
    <property type="nucleotide sequence ID" value="NC_019757.1"/>
</dbReference>
<dbReference type="STRING" id="56107.Cylst_0073"/>